<reference evidence="4 6" key="2">
    <citation type="submission" date="2019-07" db="EMBL/GenBank/DDBJ databases">
        <title>Genomic Encyclopedia of Archaeal and Bacterial Type Strains, Phase II (KMG-II): from individual species to whole genera.</title>
        <authorList>
            <person name="Goeker M."/>
        </authorList>
    </citation>
    <scope>NUCLEOTIDE SEQUENCE [LARGE SCALE GENOMIC DNA]</scope>
    <source>
        <strain evidence="4 6">DSM 3754</strain>
    </source>
</reference>
<dbReference type="AlphaFoldDB" id="A0A4D6GWI2"/>
<feature type="region of interest" description="Disordered" evidence="1">
    <location>
        <begin position="1"/>
        <end position="26"/>
    </location>
</feature>
<name>A0A4D6GWI2_HALS9</name>
<dbReference type="RefSeq" id="WP_136361738.1">
    <property type="nucleotide sequence ID" value="NZ_VRYN01000024.1"/>
</dbReference>
<dbReference type="InterPro" id="IPR002559">
    <property type="entry name" value="Transposase_11"/>
</dbReference>
<accession>A0A4D6GWI2</accession>
<evidence type="ECO:0000256" key="1">
    <source>
        <dbReference type="SAM" id="MobiDB-lite"/>
    </source>
</evidence>
<dbReference type="GO" id="GO:0003677">
    <property type="term" value="F:DNA binding"/>
    <property type="evidence" value="ECO:0007669"/>
    <property type="project" value="InterPro"/>
</dbReference>
<dbReference type="Proteomes" id="UP000323075">
    <property type="component" value="Unassembled WGS sequence"/>
</dbReference>
<dbReference type="GO" id="GO:0006313">
    <property type="term" value="P:DNA transposition"/>
    <property type="evidence" value="ECO:0007669"/>
    <property type="project" value="InterPro"/>
</dbReference>
<dbReference type="EMBL" id="CP038633">
    <property type="protein sequence ID" value="QCC46129.1"/>
    <property type="molecule type" value="Genomic_DNA"/>
</dbReference>
<organism evidence="3 5">
    <name type="scientific">Halobacterium salinarum (strain ATCC 33171 / DSM 3754 / JCM 8978 / NBRC 102687 / NCIMB 764 / 91-R6)</name>
    <dbReference type="NCBI Taxonomy" id="2597657"/>
    <lineage>
        <taxon>Archaea</taxon>
        <taxon>Methanobacteriati</taxon>
        <taxon>Methanobacteriota</taxon>
        <taxon>Stenosarchaea group</taxon>
        <taxon>Halobacteria</taxon>
        <taxon>Halobacteriales</taxon>
        <taxon>Halobacteriaceae</taxon>
        <taxon>Halobacterium</taxon>
    </lineage>
</organism>
<protein>
    <submittedName>
        <fullName evidence="3">ISH7-type transposase</fullName>
    </submittedName>
    <submittedName>
        <fullName evidence="4">Transposase DDE domain-containing protein</fullName>
    </submittedName>
</protein>
<gene>
    <name evidence="4" type="ORF">APQ99_02437</name>
    <name evidence="3" type="ORF">HBSAL_13070</name>
</gene>
<feature type="compositionally biased region" description="Basic and acidic residues" evidence="1">
    <location>
        <begin position="1"/>
        <end position="22"/>
    </location>
</feature>
<evidence type="ECO:0000313" key="6">
    <source>
        <dbReference type="Proteomes" id="UP000323075"/>
    </source>
</evidence>
<dbReference type="EMBL" id="VRYN01000024">
    <property type="protein sequence ID" value="TYO71460.1"/>
    <property type="molecule type" value="Genomic_DNA"/>
</dbReference>
<dbReference type="Proteomes" id="UP000296216">
    <property type="component" value="Plasmid pHSAL2"/>
</dbReference>
<dbReference type="GeneID" id="39856338"/>
<evidence type="ECO:0000313" key="4">
    <source>
        <dbReference type="EMBL" id="TYO71460.1"/>
    </source>
</evidence>
<proteinExistence type="predicted"/>
<dbReference type="GO" id="GO:0004803">
    <property type="term" value="F:transposase activity"/>
    <property type="evidence" value="ECO:0007669"/>
    <property type="project" value="InterPro"/>
</dbReference>
<evidence type="ECO:0000259" key="2">
    <source>
        <dbReference type="Pfam" id="PF01609"/>
    </source>
</evidence>
<feature type="domain" description="Transposase IS4-like" evidence="2">
    <location>
        <begin position="291"/>
        <end position="520"/>
    </location>
</feature>
<reference evidence="3 5" key="1">
    <citation type="journal article" date="2019" name="Microbiol. Resour. Announc.">
        <title>The Genome Sequence of the Halobacterium salinarum Type Strain Is Closely Related to That of Laboratory Strains NRC-1 and R1.</title>
        <authorList>
            <person name="Pfeiffer F."/>
            <person name="Marchfelder A."/>
            <person name="Habermann B."/>
            <person name="Dyall-Smith M.L."/>
        </authorList>
    </citation>
    <scope>NUCLEOTIDE SEQUENCE [LARGE SCALE GENOMIC DNA]</scope>
    <source>
        <strain evidence="3">91-R6</strain>
        <strain evidence="5">ATCC 33171 / DSM 3754 / JCM 8978 / NBRC 102687 / NCIMB 764 / 91-R6</strain>
        <plasmid evidence="5">phsal2</plasmid>
    </source>
</reference>
<evidence type="ECO:0000313" key="5">
    <source>
        <dbReference type="Proteomes" id="UP000296216"/>
    </source>
</evidence>
<keyword evidence="3" id="KW-0614">Plasmid</keyword>
<evidence type="ECO:0000313" key="3">
    <source>
        <dbReference type="EMBL" id="QCC46129.1"/>
    </source>
</evidence>
<reference evidence="3" key="3">
    <citation type="journal article" name="MicrobiologyOpen">
        <title>Whole-genome comparison between the type strain of Halobacterium salinarum (DSM 3754(T)) and the laboratory strains R1 and NRC-1.</title>
        <authorList>
            <person name="Pfeiffer F."/>
            <person name="Losensky G."/>
            <person name="Marchfelder A."/>
            <person name="Habermann B."/>
            <person name="Dyall-Smith M."/>
        </authorList>
    </citation>
    <scope>NUCLEOTIDE SEQUENCE</scope>
    <source>
        <strain evidence="3">91-R6</strain>
    </source>
</reference>
<sequence length="566" mass="64283">MDEYDPPDHLQSEVTDPPKFEHNASPGRLSPYAIGSVHPADVHCLALLHFQNTIAPESSLFTEWPPSEDAPQWYCLAILRELVPDDDTDYRSLADYLADTPRVAREAGFSPDEIPHYSTISRHLSALSPGDAVFTEAATRADQAARYAVMYDRPLDDLGPDPPEPEPEHLEWTADDPVDVGEKMEAATQVVGELLALTMPALGFDRDQLAPNYQYRTEDFYRLLAHIALEDCYAANGAKLLRWQTDDAVAVPPPATLRSYAREYEVEELEAKFIRGTCRLLEREELLPEEPVHLAYDITDVPWYGDDHEWTSGGRQSSNTTSYWKYAVLSVAAPNRRYVLGATPIKKENETADALRRLIRRVSTYADFELGHVYCDRGMYRGDVVTTCREEGIDFLIQAKDTGAPGELLEGLDDDEPDGENGVRFAGFTGRDQVNVFAHPIHEGEIGSEAREKEHVAWITDYDVEDVPDEKLRKYAYQFRDRWQVETAIRQLKHDFQGRCGSSKRAVRTFYFGAAQMFYNYWTALKYELPYHFGGRENFQLTATDVLHAIREADVERARTGTKRII</sequence>
<dbReference type="Pfam" id="PF01609">
    <property type="entry name" value="DDE_Tnp_1"/>
    <property type="match status" value="1"/>
</dbReference>
<geneLocation type="plasmid" evidence="3">
    <name>pHSAL2</name>
</geneLocation>
<geneLocation type="plasmid" evidence="5">
    <name>phsal2</name>
</geneLocation>